<name>A0A9P0LVF7_ACAOB</name>
<dbReference type="InterPro" id="IPR027806">
    <property type="entry name" value="HARBI1_dom"/>
</dbReference>
<evidence type="ECO:0000256" key="4">
    <source>
        <dbReference type="ARBA" id="ARBA00022722"/>
    </source>
</evidence>
<evidence type="ECO:0000256" key="6">
    <source>
        <dbReference type="ARBA" id="ARBA00022801"/>
    </source>
</evidence>
<dbReference type="EMBL" id="CAKOFQ010007398">
    <property type="protein sequence ID" value="CAH2000293.1"/>
    <property type="molecule type" value="Genomic_DNA"/>
</dbReference>
<evidence type="ECO:0000259" key="8">
    <source>
        <dbReference type="Pfam" id="PF13359"/>
    </source>
</evidence>
<dbReference type="InterPro" id="IPR045249">
    <property type="entry name" value="HARBI1-like"/>
</dbReference>
<dbReference type="Pfam" id="PF13359">
    <property type="entry name" value="DDE_Tnp_4"/>
    <property type="match status" value="1"/>
</dbReference>
<keyword evidence="5" id="KW-0479">Metal-binding</keyword>
<keyword evidence="7" id="KW-0539">Nucleus</keyword>
<accession>A0A9P0LVF7</accession>
<evidence type="ECO:0000313" key="9">
    <source>
        <dbReference type="EMBL" id="CAH2000293.1"/>
    </source>
</evidence>
<reference evidence="9" key="1">
    <citation type="submission" date="2022-03" db="EMBL/GenBank/DDBJ databases">
        <authorList>
            <person name="Sayadi A."/>
        </authorList>
    </citation>
    <scope>NUCLEOTIDE SEQUENCE</scope>
</reference>
<organism evidence="9 10">
    <name type="scientific">Acanthoscelides obtectus</name>
    <name type="common">Bean weevil</name>
    <name type="synonym">Bruchus obtectus</name>
    <dbReference type="NCBI Taxonomy" id="200917"/>
    <lineage>
        <taxon>Eukaryota</taxon>
        <taxon>Metazoa</taxon>
        <taxon>Ecdysozoa</taxon>
        <taxon>Arthropoda</taxon>
        <taxon>Hexapoda</taxon>
        <taxon>Insecta</taxon>
        <taxon>Pterygota</taxon>
        <taxon>Neoptera</taxon>
        <taxon>Endopterygota</taxon>
        <taxon>Coleoptera</taxon>
        <taxon>Polyphaga</taxon>
        <taxon>Cucujiformia</taxon>
        <taxon>Chrysomeloidea</taxon>
        <taxon>Chrysomelidae</taxon>
        <taxon>Bruchinae</taxon>
        <taxon>Bruchini</taxon>
        <taxon>Acanthoscelides</taxon>
    </lineage>
</organism>
<keyword evidence="6" id="KW-0378">Hydrolase</keyword>
<comment type="caution">
    <text evidence="9">The sequence shown here is derived from an EMBL/GenBank/DDBJ whole genome shotgun (WGS) entry which is preliminary data.</text>
</comment>
<comment type="cofactor">
    <cofactor evidence="1">
        <name>a divalent metal cation</name>
        <dbReference type="ChEBI" id="CHEBI:60240"/>
    </cofactor>
</comment>
<gene>
    <name evidence="9" type="ORF">ACAOBT_LOCUS25466</name>
</gene>
<proteinExistence type="inferred from homology"/>
<dbReference type="AlphaFoldDB" id="A0A9P0LVF7"/>
<comment type="similarity">
    <text evidence="3">Belongs to the HARBI1 family.</text>
</comment>
<evidence type="ECO:0000256" key="3">
    <source>
        <dbReference type="ARBA" id="ARBA00006958"/>
    </source>
</evidence>
<evidence type="ECO:0000256" key="7">
    <source>
        <dbReference type="ARBA" id="ARBA00023242"/>
    </source>
</evidence>
<protein>
    <recommendedName>
        <fullName evidence="8">DDE Tnp4 domain-containing protein</fullName>
    </recommendedName>
</protein>
<evidence type="ECO:0000313" key="10">
    <source>
        <dbReference type="Proteomes" id="UP001152888"/>
    </source>
</evidence>
<sequence>MRRAIIIAALYYVWKRRTNRRRRLHVHPLIEQRAVTGEFVTLYVTLRADATKFFNYFRMSTRTFDELLAKTEDKLVHSSLRRVPIPPIERLTVTLRFLATGRTYTDLHYSFRIGIATISLIVNEVCKVIWETLHEECIPTKTSDMWQEIANGFLQKTNFPNCIGAIDGKHIRMINPDGGGSMFYNYKNFYSVVLLAMCDADYCFTYVNIGSYGKNSDSSIFQDSTLYRSLENNTLNIPGPKPLPGTTTPVEHVIVGDGAFGISNKIMKPYARTNTTHKKKIFNYRLSRSRRYIESTFGIMSNKFRVFHTPISVGFNVTKTIVKACCILHNFIRVRDGYSIEDTLTIEGMVEIRTVPINRSGNALRENFAEYFLSPNGRVSWQDSCIF</sequence>
<evidence type="ECO:0000256" key="1">
    <source>
        <dbReference type="ARBA" id="ARBA00001968"/>
    </source>
</evidence>
<dbReference type="PANTHER" id="PTHR22930">
    <property type="match status" value="1"/>
</dbReference>
<dbReference type="Proteomes" id="UP001152888">
    <property type="component" value="Unassembled WGS sequence"/>
</dbReference>
<keyword evidence="4" id="KW-0540">Nuclease</keyword>
<evidence type="ECO:0000256" key="2">
    <source>
        <dbReference type="ARBA" id="ARBA00004123"/>
    </source>
</evidence>
<keyword evidence="10" id="KW-1185">Reference proteome</keyword>
<dbReference type="GO" id="GO:0046872">
    <property type="term" value="F:metal ion binding"/>
    <property type="evidence" value="ECO:0007669"/>
    <property type="project" value="UniProtKB-KW"/>
</dbReference>
<dbReference type="OrthoDB" id="6571700at2759"/>
<dbReference type="GO" id="GO:0016787">
    <property type="term" value="F:hydrolase activity"/>
    <property type="evidence" value="ECO:0007669"/>
    <property type="project" value="UniProtKB-KW"/>
</dbReference>
<comment type="subcellular location">
    <subcellularLocation>
        <location evidence="2">Nucleus</location>
    </subcellularLocation>
</comment>
<feature type="domain" description="DDE Tnp4" evidence="8">
    <location>
        <begin position="166"/>
        <end position="330"/>
    </location>
</feature>
<evidence type="ECO:0000256" key="5">
    <source>
        <dbReference type="ARBA" id="ARBA00022723"/>
    </source>
</evidence>
<dbReference type="PANTHER" id="PTHR22930:SF269">
    <property type="entry name" value="NUCLEASE HARBI1-LIKE PROTEIN"/>
    <property type="match status" value="1"/>
</dbReference>
<dbReference type="GO" id="GO:0005634">
    <property type="term" value="C:nucleus"/>
    <property type="evidence" value="ECO:0007669"/>
    <property type="project" value="UniProtKB-SubCell"/>
</dbReference>
<dbReference type="GO" id="GO:0004518">
    <property type="term" value="F:nuclease activity"/>
    <property type="evidence" value="ECO:0007669"/>
    <property type="project" value="UniProtKB-KW"/>
</dbReference>